<accession>W8NZ51</accession>
<evidence type="ECO:0000256" key="1">
    <source>
        <dbReference type="SAM" id="Phobius"/>
    </source>
</evidence>
<organism evidence="2 3">
    <name type="scientific">Thermococcus nautili</name>
    <dbReference type="NCBI Taxonomy" id="195522"/>
    <lineage>
        <taxon>Archaea</taxon>
        <taxon>Methanobacteriati</taxon>
        <taxon>Methanobacteriota</taxon>
        <taxon>Thermococci</taxon>
        <taxon>Thermococcales</taxon>
        <taxon>Thermococcaceae</taxon>
        <taxon>Thermococcus</taxon>
    </lineage>
</organism>
<keyword evidence="1" id="KW-1133">Transmembrane helix</keyword>
<dbReference type="RefSeq" id="WP_042688769.1">
    <property type="nucleotide sequence ID" value="NZ_CP007264.1"/>
</dbReference>
<protein>
    <submittedName>
        <fullName evidence="2">Uncharacterized protein</fullName>
    </submittedName>
</protein>
<evidence type="ECO:0000313" key="3">
    <source>
        <dbReference type="Proteomes" id="UP000019434"/>
    </source>
</evidence>
<reference evidence="2 3" key="1">
    <citation type="submission" date="2014-02" db="EMBL/GenBank/DDBJ databases">
        <title>Genome Sequence of an Hyperthermophilic Archaeon, Thermococcus nautili 30-1, producing viral vesicles.</title>
        <authorList>
            <person name="Oberto J."/>
            <person name="Gaudin M."/>
            <person name="Cossu M."/>
            <person name="Gorlas A."/>
            <person name="Slesarev A."/>
            <person name="Marguet E."/>
            <person name="Forterre P."/>
        </authorList>
    </citation>
    <scope>NUCLEOTIDE SEQUENCE [LARGE SCALE GENOMIC DNA]</scope>
    <source>
        <strain evidence="2 3">30-1</strain>
    </source>
</reference>
<dbReference type="OrthoDB" id="98797at2157"/>
<proteinExistence type="predicted"/>
<keyword evidence="3" id="KW-1185">Reference proteome</keyword>
<dbReference type="KEGG" id="tnu:BD01_0075"/>
<feature type="transmembrane region" description="Helical" evidence="1">
    <location>
        <begin position="171"/>
        <end position="190"/>
    </location>
</feature>
<gene>
    <name evidence="2" type="ORF">BD01_0075</name>
</gene>
<keyword evidence="1" id="KW-0472">Membrane</keyword>
<dbReference type="HOGENOM" id="CLU_658284_0_0_2"/>
<dbReference type="STRING" id="195522.BD01_0075"/>
<dbReference type="Proteomes" id="UP000019434">
    <property type="component" value="Chromosome"/>
</dbReference>
<dbReference type="EMBL" id="CP007264">
    <property type="protein sequence ID" value="AHL21706.1"/>
    <property type="molecule type" value="Genomic_DNA"/>
</dbReference>
<evidence type="ECO:0000313" key="2">
    <source>
        <dbReference type="EMBL" id="AHL21706.1"/>
    </source>
</evidence>
<feature type="transmembrane region" description="Helical" evidence="1">
    <location>
        <begin position="197"/>
        <end position="213"/>
    </location>
</feature>
<dbReference type="AlphaFoldDB" id="W8NZ51"/>
<name>W8NZ51_9EURY</name>
<dbReference type="GeneID" id="24959382"/>
<keyword evidence="1" id="KW-0812">Transmembrane</keyword>
<sequence length="417" mass="47202">MERAVYLLIIIVALLSVSLTVPSHTYSPPYAGFFGSTINTYEKPPRWVGYVECTADTSSYYSYVVNWTLRYPHDYGVSEPGVFRTTILVRNWSRFFEEMPSGCHVLGRNSLNYDDKLYRASERLKNLTAGTPDYEKLKPFFGFASSPETPVNVTGVKITVFSTGPMKPVKLPFVITWLGILIVGIAGALVSYRRSKSLLAVFLITVILSAIFFEEYIQMERKISGTAEAFNELLTLNSTSGWCTEIGGAQGDFSSRDDVNWFLKTVEKNNATVSSVRWEDTVLRIHVKVNMNNYKRIIEAFKERGWETSVIDSEYLNALLEERHGTREINETLTTLEKYLPYLTPDERKAVEDYMANLNETLHQDRDQKNLCIAVFATNPEAIIPDYGGHSDFLAKFALVAVFVGLALGRRRGDETQ</sequence>